<evidence type="ECO:0000313" key="1">
    <source>
        <dbReference type="EMBL" id="REH37124.1"/>
    </source>
</evidence>
<name>A0A3E0H258_9PSEU</name>
<evidence type="ECO:0000313" key="2">
    <source>
        <dbReference type="Proteomes" id="UP000256269"/>
    </source>
</evidence>
<organism evidence="1 2">
    <name type="scientific">Kutzneria buriramensis</name>
    <dbReference type="NCBI Taxonomy" id="1045776"/>
    <lineage>
        <taxon>Bacteria</taxon>
        <taxon>Bacillati</taxon>
        <taxon>Actinomycetota</taxon>
        <taxon>Actinomycetes</taxon>
        <taxon>Pseudonocardiales</taxon>
        <taxon>Pseudonocardiaceae</taxon>
        <taxon>Kutzneria</taxon>
    </lineage>
</organism>
<protein>
    <submittedName>
        <fullName evidence="1">Uncharacterized protein</fullName>
    </submittedName>
</protein>
<reference evidence="1 2" key="1">
    <citation type="submission" date="2018-08" db="EMBL/GenBank/DDBJ databases">
        <title>Genomic Encyclopedia of Archaeal and Bacterial Type Strains, Phase II (KMG-II): from individual species to whole genera.</title>
        <authorList>
            <person name="Goeker M."/>
        </authorList>
    </citation>
    <scope>NUCLEOTIDE SEQUENCE [LARGE SCALE GENOMIC DNA]</scope>
    <source>
        <strain evidence="1 2">DSM 45791</strain>
    </source>
</reference>
<dbReference type="RefSeq" id="WP_116179277.1">
    <property type="nucleotide sequence ID" value="NZ_CP144375.1"/>
</dbReference>
<proteinExistence type="predicted"/>
<dbReference type="OrthoDB" id="3285299at2"/>
<keyword evidence="2" id="KW-1185">Reference proteome</keyword>
<dbReference type="Proteomes" id="UP000256269">
    <property type="component" value="Unassembled WGS sequence"/>
</dbReference>
<accession>A0A3E0H258</accession>
<sequence>MSAAHTPVVPLGDLDELRELARGGRLGAQLSSPANARQARLFATLYSLVWPIVFDRLTRPLELRRGHRRCASRVTQLSPDCVDGFHDDVEAVVDGVRRRATVPINDLEAWIAGMARAATVDGYRRRRGQLGAPQRPRVPGWLSERLRHDPWLTALSLHIMEWVGVPMTAGHQLWPLDSWADRRAHVTGDWAGSTPEATAWDVERVLAAMRTRPLWYERNVEQPLGRKQTPAPMHPVSTPLALAPERDEEGVAEWAVWAICRRVDAGEDVREVAADVVRRAFHGRLSALRLARIVDAVVEILG</sequence>
<dbReference type="AlphaFoldDB" id="A0A3E0H258"/>
<dbReference type="EMBL" id="QUNO01000015">
    <property type="protein sequence ID" value="REH37124.1"/>
    <property type="molecule type" value="Genomic_DNA"/>
</dbReference>
<gene>
    <name evidence="1" type="ORF">BCF44_115128</name>
</gene>
<comment type="caution">
    <text evidence="1">The sequence shown here is derived from an EMBL/GenBank/DDBJ whole genome shotgun (WGS) entry which is preliminary data.</text>
</comment>